<proteinExistence type="predicted"/>
<dbReference type="InterPro" id="IPR011990">
    <property type="entry name" value="TPR-like_helical_dom_sf"/>
</dbReference>
<name>A0A9D4UA92_ADICA</name>
<feature type="repeat" description="TPR" evidence="1">
    <location>
        <begin position="713"/>
        <end position="746"/>
    </location>
</feature>
<dbReference type="Pfam" id="PF17874">
    <property type="entry name" value="TPR_MalT"/>
    <property type="match status" value="1"/>
</dbReference>
<feature type="compositionally biased region" description="Basic and acidic residues" evidence="3">
    <location>
        <begin position="177"/>
        <end position="195"/>
    </location>
</feature>
<dbReference type="Gene3D" id="1.25.40.10">
    <property type="entry name" value="Tetratricopeptide repeat domain"/>
    <property type="match status" value="3"/>
</dbReference>
<feature type="compositionally biased region" description="Basic and acidic residues" evidence="3">
    <location>
        <begin position="257"/>
        <end position="267"/>
    </location>
</feature>
<evidence type="ECO:0000256" key="1">
    <source>
        <dbReference type="PROSITE-ProRule" id="PRU00339"/>
    </source>
</evidence>
<keyword evidence="6" id="KW-1185">Reference proteome</keyword>
<evidence type="ECO:0000259" key="4">
    <source>
        <dbReference type="Pfam" id="PF17874"/>
    </source>
</evidence>
<dbReference type="SMART" id="SM00028">
    <property type="entry name" value="TPR"/>
    <property type="match status" value="9"/>
</dbReference>
<gene>
    <name evidence="5" type="ORF">GOP47_0020996</name>
</gene>
<feature type="compositionally biased region" description="Basic and acidic residues" evidence="3">
    <location>
        <begin position="298"/>
        <end position="331"/>
    </location>
</feature>
<keyword evidence="2" id="KW-0175">Coiled coil</keyword>
<accession>A0A9D4UA92</accession>
<dbReference type="InterPro" id="IPR019734">
    <property type="entry name" value="TPR_rpt"/>
</dbReference>
<dbReference type="PROSITE" id="PS50005">
    <property type="entry name" value="TPR"/>
    <property type="match status" value="1"/>
</dbReference>
<dbReference type="AlphaFoldDB" id="A0A9D4UA92"/>
<dbReference type="SUPFAM" id="SSF48452">
    <property type="entry name" value="TPR-like"/>
    <property type="match status" value="4"/>
</dbReference>
<feature type="compositionally biased region" description="Polar residues" evidence="3">
    <location>
        <begin position="213"/>
        <end position="222"/>
    </location>
</feature>
<comment type="caution">
    <text evidence="5">The sequence shown here is derived from an EMBL/GenBank/DDBJ whole genome shotgun (WGS) entry which is preliminary data.</text>
</comment>
<protein>
    <recommendedName>
        <fullName evidence="4">MalT-like TPR region domain-containing protein</fullName>
    </recommendedName>
</protein>
<feature type="region of interest" description="Disordered" evidence="3">
    <location>
        <begin position="155"/>
        <end position="429"/>
    </location>
</feature>
<feature type="compositionally biased region" description="Basic and acidic residues" evidence="3">
    <location>
        <begin position="280"/>
        <end position="289"/>
    </location>
</feature>
<feature type="compositionally biased region" description="Polar residues" evidence="3">
    <location>
        <begin position="116"/>
        <end position="129"/>
    </location>
</feature>
<keyword evidence="1" id="KW-0802">TPR repeat</keyword>
<dbReference type="EMBL" id="JABFUD020000020">
    <property type="protein sequence ID" value="KAI5064326.1"/>
    <property type="molecule type" value="Genomic_DNA"/>
</dbReference>
<evidence type="ECO:0000256" key="3">
    <source>
        <dbReference type="SAM" id="MobiDB-lite"/>
    </source>
</evidence>
<feature type="compositionally biased region" description="Basic and acidic residues" evidence="3">
    <location>
        <begin position="239"/>
        <end position="249"/>
    </location>
</feature>
<organism evidence="5 6">
    <name type="scientific">Adiantum capillus-veneris</name>
    <name type="common">Maidenhair fern</name>
    <dbReference type="NCBI Taxonomy" id="13818"/>
    <lineage>
        <taxon>Eukaryota</taxon>
        <taxon>Viridiplantae</taxon>
        <taxon>Streptophyta</taxon>
        <taxon>Embryophyta</taxon>
        <taxon>Tracheophyta</taxon>
        <taxon>Polypodiopsida</taxon>
        <taxon>Polypodiidae</taxon>
        <taxon>Polypodiales</taxon>
        <taxon>Pteridineae</taxon>
        <taxon>Pteridaceae</taxon>
        <taxon>Vittarioideae</taxon>
        <taxon>Adiantum</taxon>
    </lineage>
</organism>
<dbReference type="PANTHER" id="PTHR46284">
    <property type="entry name" value="PROTEIN KINESIN LIGHT CHAIN-RELATED 3"/>
    <property type="match status" value="1"/>
</dbReference>
<reference evidence="5" key="1">
    <citation type="submission" date="2021-01" db="EMBL/GenBank/DDBJ databases">
        <title>Adiantum capillus-veneris genome.</title>
        <authorList>
            <person name="Fang Y."/>
            <person name="Liao Q."/>
        </authorList>
    </citation>
    <scope>NUCLEOTIDE SEQUENCE</scope>
    <source>
        <strain evidence="5">H3</strain>
        <tissue evidence="5">Leaf</tissue>
    </source>
</reference>
<sequence length="1018" mass="108839">MIGSIALPWIPKRGQGIGATRRGGLCGLSFASTVHLWCFLDTIEGKDRALSSLGAYGVRSHWSSTFEENSSLTTLGNPEGGVSFEEDMSLDGRSPTSPASPHMSSAQSHGGDKLGSNVQAGMPTMQNADISDGDPATQSANQVLHDSALMSSDGNCIVYENPSSAEEPSANGGSEFGFKEEEVPHTNGDLEDKVPRSPAARHSKPIPPGKEGSVTQVSSHSAKLNPKKKPALSPRLQTKPKELEKDKLPSPRPVGNKPKEAGKERIASPRVPSPTVSAMKAKDIDKGKVESLNLPAPKEAEKEKISSKTSQELERERSKAQDSVKVKEKPKSLSLAGHSKRPSSLTVKPLEIPSATENAKLAASFKDREKASPNSPTSPNRSNAKGTFTSPLRPLRITPPPSSEKAPISTNKISPRHPNSRLMGPESPVSASKIAERQLSSEKVIFDQEKVSADGEKMNQKVKSLLPKRKPGLGSRKFGDNESVASSEQANLLSRENPNLGPFLLKLARQAIMSGDNPQKALDYASRAAKSYESAADGKPSLDLVMSLHILAATHCTMGQFEEAIPVLQHSIEVTDIDTGGQEHALAAFAGNMQLGDTYSLLGRGDDALAAYHVGLEVQKKALGELDPRVGETCRYLAEAHTQAMQFDKAEELCQHALNIHKEHSAPASIEEATDRRLMGLISNGKGGHEAALEHLVLASMALIANGKDVDVAAVDTSIGDTYVSLGRFDEAVFSYQKALTVFKASKGENHVTVASVYVSLAELYLKTGKFRECKTYCDSALRIFSKQGVGTLDEIASGLTELAVVYEALNEQEQALLLLKKALGLLNTAPGQQSSVAGVEAQIGVLSYMCGNYADARSSLGKAVSKLRGSAEKTSALFGIVLNQMGLCCLHLSEIRMAAQLFEESRSVLETACGPHHPDTLTVCSNLAGAYDALGRLDDAIGALQYVVEVREEELGTANSDVEDERSRLAELLREAGRLRARRLNNTLSLLMHPKSKQSMVAIPGQNVASVSVSVKG</sequence>
<dbReference type="Proteomes" id="UP000886520">
    <property type="component" value="Chromosome 20"/>
</dbReference>
<evidence type="ECO:0000256" key="2">
    <source>
        <dbReference type="SAM" id="Coils"/>
    </source>
</evidence>
<feature type="compositionally biased region" description="Polar residues" evidence="3">
    <location>
        <begin position="94"/>
        <end position="108"/>
    </location>
</feature>
<dbReference type="InterPro" id="IPR041617">
    <property type="entry name" value="TPR_MalT"/>
</dbReference>
<feature type="compositionally biased region" description="Low complexity" evidence="3">
    <location>
        <begin position="372"/>
        <end position="383"/>
    </location>
</feature>
<dbReference type="PANTHER" id="PTHR46284:SF9">
    <property type="entry name" value="OS02G0109800 PROTEIN"/>
    <property type="match status" value="1"/>
</dbReference>
<dbReference type="Pfam" id="PF13424">
    <property type="entry name" value="TPR_12"/>
    <property type="match status" value="1"/>
</dbReference>
<evidence type="ECO:0000313" key="6">
    <source>
        <dbReference type="Proteomes" id="UP000886520"/>
    </source>
</evidence>
<feature type="region of interest" description="Disordered" evidence="3">
    <location>
        <begin position="68"/>
        <end position="138"/>
    </location>
</feature>
<dbReference type="OrthoDB" id="10260758at2759"/>
<evidence type="ECO:0000313" key="5">
    <source>
        <dbReference type="EMBL" id="KAI5064326.1"/>
    </source>
</evidence>
<feature type="coiled-coil region" evidence="2">
    <location>
        <begin position="956"/>
        <end position="983"/>
    </location>
</feature>
<feature type="domain" description="MalT-like TPR region" evidence="4">
    <location>
        <begin position="637"/>
        <end position="864"/>
    </location>
</feature>